<keyword evidence="4 6" id="KW-0472">Membrane</keyword>
<gene>
    <name evidence="7" type="ORF">Taro_026522</name>
</gene>
<feature type="transmembrane region" description="Helical" evidence="6">
    <location>
        <begin position="63"/>
        <end position="87"/>
    </location>
</feature>
<feature type="transmembrane region" description="Helical" evidence="6">
    <location>
        <begin position="93"/>
        <end position="115"/>
    </location>
</feature>
<dbReference type="OrthoDB" id="2250022at2759"/>
<feature type="compositionally biased region" description="Low complexity" evidence="5">
    <location>
        <begin position="402"/>
        <end position="413"/>
    </location>
</feature>
<feature type="compositionally biased region" description="Low complexity" evidence="5">
    <location>
        <begin position="186"/>
        <end position="196"/>
    </location>
</feature>
<evidence type="ECO:0000256" key="2">
    <source>
        <dbReference type="ARBA" id="ARBA00022692"/>
    </source>
</evidence>
<feature type="region of interest" description="Disordered" evidence="5">
    <location>
        <begin position="177"/>
        <end position="200"/>
    </location>
</feature>
<feature type="transmembrane region" description="Helical" evidence="6">
    <location>
        <begin position="32"/>
        <end position="51"/>
    </location>
</feature>
<evidence type="ECO:0000256" key="3">
    <source>
        <dbReference type="ARBA" id="ARBA00022989"/>
    </source>
</evidence>
<feature type="region of interest" description="Disordered" evidence="5">
    <location>
        <begin position="376"/>
        <end position="413"/>
    </location>
</feature>
<dbReference type="GO" id="GO:0016020">
    <property type="term" value="C:membrane"/>
    <property type="evidence" value="ECO:0007669"/>
    <property type="project" value="UniProtKB-SubCell"/>
</dbReference>
<reference evidence="7" key="1">
    <citation type="submission" date="2017-07" db="EMBL/GenBank/DDBJ databases">
        <title>Taro Niue Genome Assembly and Annotation.</title>
        <authorList>
            <person name="Atibalentja N."/>
            <person name="Keating K."/>
            <person name="Fields C.J."/>
        </authorList>
    </citation>
    <scope>NUCLEOTIDE SEQUENCE</scope>
    <source>
        <strain evidence="7">Niue_2</strain>
        <tissue evidence="7">Leaf</tissue>
    </source>
</reference>
<comment type="subcellular location">
    <subcellularLocation>
        <location evidence="1">Membrane</location>
        <topology evidence="1">Multi-pass membrane protein</topology>
    </subcellularLocation>
</comment>
<feature type="compositionally biased region" description="Polar residues" evidence="5">
    <location>
        <begin position="376"/>
        <end position="401"/>
    </location>
</feature>
<organism evidence="7 8">
    <name type="scientific">Colocasia esculenta</name>
    <name type="common">Wild taro</name>
    <name type="synonym">Arum esculentum</name>
    <dbReference type="NCBI Taxonomy" id="4460"/>
    <lineage>
        <taxon>Eukaryota</taxon>
        <taxon>Viridiplantae</taxon>
        <taxon>Streptophyta</taxon>
        <taxon>Embryophyta</taxon>
        <taxon>Tracheophyta</taxon>
        <taxon>Spermatophyta</taxon>
        <taxon>Magnoliopsida</taxon>
        <taxon>Liliopsida</taxon>
        <taxon>Araceae</taxon>
        <taxon>Aroideae</taxon>
        <taxon>Colocasieae</taxon>
        <taxon>Colocasia</taxon>
    </lineage>
</organism>
<dbReference type="SUPFAM" id="SSF103473">
    <property type="entry name" value="MFS general substrate transporter"/>
    <property type="match status" value="1"/>
</dbReference>
<sequence>VRKICQTIAFVSPAFCMTLSSLDFGLPPWEIVAFLTGGLALSSFALSGLYCTHQDISPEYASVLLGITNTVGAVPGIVGVSLTGYLLDSTHSWSLSLFAPSIFFYLTGTIVWLTFARVSNAASEQQEMHGDHEVHVAVAPSRLVVEAADSPSAALETTPMTFAQVVRQSSVSQVKSTFEENLNTNSSGSSSGCRISRPSRKGGVRISLPITREQSPRLVRQNDTIHMIPLIPSTDMQKKALSVAELAKAENIFMPRFSFHSEASEMDSDEDQIERCSRRLGLRPREAISSLLGLRPIKAPYSPFWIRQGARAPAFMSRVFGFSSKLPSTFWQSKLSGVSRDDLRIPLKPVRSRPGLPNRPCSKHVATLPTQAISLRTGVTEQPNSKPINRTAGLSTGQRAQLPNNRSSPPSRLPARYLLPRRIRAALRLIGTITTATTHAPHDQVVR</sequence>
<dbReference type="Proteomes" id="UP000652761">
    <property type="component" value="Unassembled WGS sequence"/>
</dbReference>
<evidence type="ECO:0000256" key="6">
    <source>
        <dbReference type="SAM" id="Phobius"/>
    </source>
</evidence>
<dbReference type="InterPro" id="IPR050382">
    <property type="entry name" value="MFS_Na/Anion_cotransporter"/>
</dbReference>
<feature type="non-terminal residue" evidence="7">
    <location>
        <position position="447"/>
    </location>
</feature>
<evidence type="ECO:0000313" key="8">
    <source>
        <dbReference type="Proteomes" id="UP000652761"/>
    </source>
</evidence>
<keyword evidence="2 6" id="KW-0812">Transmembrane</keyword>
<dbReference type="EMBL" id="NMUH01001605">
    <property type="protein sequence ID" value="MQL93867.1"/>
    <property type="molecule type" value="Genomic_DNA"/>
</dbReference>
<keyword evidence="8" id="KW-1185">Reference proteome</keyword>
<dbReference type="AlphaFoldDB" id="A0A843VHC6"/>
<protein>
    <submittedName>
        <fullName evidence="7">Uncharacterized protein</fullName>
    </submittedName>
</protein>
<dbReference type="PANTHER" id="PTHR11662">
    <property type="entry name" value="SOLUTE CARRIER FAMILY 17"/>
    <property type="match status" value="1"/>
</dbReference>
<dbReference type="Gene3D" id="1.20.1250.20">
    <property type="entry name" value="MFS general substrate transporter like domains"/>
    <property type="match status" value="1"/>
</dbReference>
<dbReference type="InterPro" id="IPR036259">
    <property type="entry name" value="MFS_trans_sf"/>
</dbReference>
<evidence type="ECO:0000256" key="4">
    <source>
        <dbReference type="ARBA" id="ARBA00023136"/>
    </source>
</evidence>
<evidence type="ECO:0000256" key="1">
    <source>
        <dbReference type="ARBA" id="ARBA00004141"/>
    </source>
</evidence>
<accession>A0A843VHC6</accession>
<keyword evidence="3 6" id="KW-1133">Transmembrane helix</keyword>
<dbReference type="PANTHER" id="PTHR11662:SF243">
    <property type="entry name" value="ANION TRANSPORTER 6, CHLOROPLASTIC-RELATED"/>
    <property type="match status" value="1"/>
</dbReference>
<proteinExistence type="predicted"/>
<evidence type="ECO:0000313" key="7">
    <source>
        <dbReference type="EMBL" id="MQL93867.1"/>
    </source>
</evidence>
<name>A0A843VHC6_COLES</name>
<comment type="caution">
    <text evidence="7">The sequence shown here is derived from an EMBL/GenBank/DDBJ whole genome shotgun (WGS) entry which is preliminary data.</text>
</comment>
<evidence type="ECO:0000256" key="5">
    <source>
        <dbReference type="SAM" id="MobiDB-lite"/>
    </source>
</evidence>